<dbReference type="InterPro" id="IPR011006">
    <property type="entry name" value="CheY-like_superfamily"/>
</dbReference>
<evidence type="ECO:0000256" key="16">
    <source>
        <dbReference type="RuleBase" id="RU365013"/>
    </source>
</evidence>
<keyword evidence="8 16" id="KW-0902">Two-component regulatory system</keyword>
<evidence type="ECO:0000256" key="9">
    <source>
        <dbReference type="ARBA" id="ARBA00023015"/>
    </source>
</evidence>
<dbReference type="NCBIfam" id="TIGR01818">
    <property type="entry name" value="ntrC"/>
    <property type="match status" value="1"/>
</dbReference>
<dbReference type="Pfam" id="PF25601">
    <property type="entry name" value="AAA_lid_14"/>
    <property type="match status" value="1"/>
</dbReference>
<dbReference type="GO" id="GO:0005524">
    <property type="term" value="F:ATP binding"/>
    <property type="evidence" value="ECO:0007669"/>
    <property type="project" value="UniProtKB-KW"/>
</dbReference>
<evidence type="ECO:0000313" key="20">
    <source>
        <dbReference type="Proteomes" id="UP000557739"/>
    </source>
</evidence>
<dbReference type="Proteomes" id="UP000557739">
    <property type="component" value="Unassembled WGS sequence"/>
</dbReference>
<dbReference type="SUPFAM" id="SSF52540">
    <property type="entry name" value="P-loop containing nucleoside triphosphate hydrolases"/>
    <property type="match status" value="1"/>
</dbReference>
<evidence type="ECO:0000256" key="10">
    <source>
        <dbReference type="ARBA" id="ARBA00023125"/>
    </source>
</evidence>
<evidence type="ECO:0000256" key="4">
    <source>
        <dbReference type="ARBA" id="ARBA00022491"/>
    </source>
</evidence>
<dbReference type="Gene3D" id="1.10.8.60">
    <property type="match status" value="1"/>
</dbReference>
<feature type="domain" description="Sigma-54 factor interaction" evidence="17">
    <location>
        <begin position="155"/>
        <end position="383"/>
    </location>
</feature>
<keyword evidence="10 16" id="KW-0238">DNA-binding</keyword>
<evidence type="ECO:0000256" key="12">
    <source>
        <dbReference type="ARBA" id="ARBA00023163"/>
    </source>
</evidence>
<evidence type="ECO:0000256" key="5">
    <source>
        <dbReference type="ARBA" id="ARBA00022553"/>
    </source>
</evidence>
<dbReference type="FunFam" id="3.40.50.300:FF:000006">
    <property type="entry name" value="DNA-binding transcriptional regulator NtrC"/>
    <property type="match status" value="1"/>
</dbReference>
<evidence type="ECO:0000256" key="11">
    <source>
        <dbReference type="ARBA" id="ARBA00023159"/>
    </source>
</evidence>
<dbReference type="InterPro" id="IPR025662">
    <property type="entry name" value="Sigma_54_int_dom_ATP-bd_1"/>
</dbReference>
<dbReference type="Gene3D" id="3.40.50.2300">
    <property type="match status" value="1"/>
</dbReference>
<dbReference type="GO" id="GO:0005737">
    <property type="term" value="C:cytoplasm"/>
    <property type="evidence" value="ECO:0007669"/>
    <property type="project" value="UniProtKB-SubCell"/>
</dbReference>
<comment type="function">
    <text evidence="14 16">Member of the two-component regulatory system NtrB/NtrC, which controls expression of the nitrogen-regulated (ntr) genes in response to nitrogen limitation. Phosphorylated NtrC binds directly to DNA and stimulates the formation of open promoter-sigma54-RNA polymerase complexes.</text>
</comment>
<feature type="domain" description="Response regulatory" evidence="18">
    <location>
        <begin position="21"/>
        <end position="135"/>
    </location>
</feature>
<dbReference type="GO" id="GO:0043565">
    <property type="term" value="F:sequence-specific DNA binding"/>
    <property type="evidence" value="ECO:0007669"/>
    <property type="project" value="InterPro"/>
</dbReference>
<dbReference type="AlphaFoldDB" id="A0A7W9EJL6"/>
<dbReference type="InterPro" id="IPR027417">
    <property type="entry name" value="P-loop_NTPase"/>
</dbReference>
<dbReference type="InterPro" id="IPR025943">
    <property type="entry name" value="Sigma_54_int_dom_ATP-bd_2"/>
</dbReference>
<evidence type="ECO:0000256" key="13">
    <source>
        <dbReference type="ARBA" id="ARBA00023231"/>
    </source>
</evidence>
<accession>A0A7W9EJL6</accession>
<proteinExistence type="predicted"/>
<dbReference type="Pfam" id="PF02954">
    <property type="entry name" value="HTH_8"/>
    <property type="match status" value="1"/>
</dbReference>
<comment type="subcellular location">
    <subcellularLocation>
        <location evidence="1 16">Cytoplasm</location>
    </subcellularLocation>
</comment>
<protein>
    <recommendedName>
        <fullName evidence="2 16">DNA-binding transcriptional regulator NtrC</fullName>
    </recommendedName>
    <alternativeName>
        <fullName evidence="16">Nitrogen regulation protein NR(I)</fullName>
    </alternativeName>
</protein>
<sequence>MDGAAYPVAAGGRVIEGRIGSILVCDDDAAIRTVVAQALRRAGHRVDTVASVAQLRAEIARGLPDVLVTDVILPDGNGLDVVTSLTADYPGLPVIVLSAQNTLTTAVRATEAGAFDYLPKPFDLAALADAVQGALAKSAARPVDLGPAEEGGGLLIGRSPAMQEVYRVIARVVANDLTVLISGESGTGKELVARAIHELGPRRAAPFVAINMAAIPRELIEAELFGHERGAFTGAAARVAGRFEQAAGGTLFLDEIGDMPMEAQTRLLRVLQSGEFTTVGGARTIRADVRIVAATNKDLTASVQQGAFREDLFYRLNVVPISLPPLRERRQDVGLLARHFLDRAAESGLPRKGIDKGALALLESHDWPGNVRELENLMRRAAALGRDATIDAEEIRANLGKGGPPVVAGEVDPDLSAAVAARLDRMAREMPQAFEDGSLYERIIAEVERPLIEAVLARCGQNQLRAARILGINRNTLRKRLDTLGIDPTRRTVNG</sequence>
<dbReference type="InterPro" id="IPR003593">
    <property type="entry name" value="AAA+_ATPase"/>
</dbReference>
<name>A0A7W9EJL6_9SPHN</name>
<gene>
    <name evidence="16" type="primary">ntrC</name>
    <name evidence="19" type="ORF">FHR19_002101</name>
</gene>
<dbReference type="InterPro" id="IPR058031">
    <property type="entry name" value="AAA_lid_NorR"/>
</dbReference>
<evidence type="ECO:0000256" key="2">
    <source>
        <dbReference type="ARBA" id="ARBA00019059"/>
    </source>
</evidence>
<reference evidence="19 20" key="1">
    <citation type="submission" date="2020-08" db="EMBL/GenBank/DDBJ databases">
        <title>Genomic Encyclopedia of Type Strains, Phase IV (KMG-IV): sequencing the most valuable type-strain genomes for metagenomic binning, comparative biology and taxonomic classification.</title>
        <authorList>
            <person name="Goeker M."/>
        </authorList>
    </citation>
    <scope>NUCLEOTIDE SEQUENCE [LARGE SCALE GENOMIC DNA]</scope>
    <source>
        <strain evidence="19 20">DSM 27244</strain>
    </source>
</reference>
<dbReference type="SMART" id="SM00382">
    <property type="entry name" value="AAA"/>
    <property type="match status" value="1"/>
</dbReference>
<dbReference type="InterPro" id="IPR025944">
    <property type="entry name" value="Sigma_54_int_dom_CS"/>
</dbReference>
<keyword evidence="3 16" id="KW-0963">Cytoplasm</keyword>
<dbReference type="PROSITE" id="PS00688">
    <property type="entry name" value="SIGMA54_INTERACT_3"/>
    <property type="match status" value="1"/>
</dbReference>
<evidence type="ECO:0000259" key="17">
    <source>
        <dbReference type="PROSITE" id="PS50045"/>
    </source>
</evidence>
<dbReference type="Pfam" id="PF00072">
    <property type="entry name" value="Response_reg"/>
    <property type="match status" value="1"/>
</dbReference>
<dbReference type="PANTHER" id="PTHR32071">
    <property type="entry name" value="TRANSCRIPTIONAL REGULATORY PROTEIN"/>
    <property type="match status" value="1"/>
</dbReference>
<dbReference type="InterPro" id="IPR009057">
    <property type="entry name" value="Homeodomain-like_sf"/>
</dbReference>
<evidence type="ECO:0000313" key="19">
    <source>
        <dbReference type="EMBL" id="MBB5698746.1"/>
    </source>
</evidence>
<keyword evidence="9 16" id="KW-0805">Transcription regulation</keyword>
<evidence type="ECO:0000256" key="8">
    <source>
        <dbReference type="ARBA" id="ARBA00023012"/>
    </source>
</evidence>
<dbReference type="InterPro" id="IPR001789">
    <property type="entry name" value="Sig_transdc_resp-reg_receiver"/>
</dbReference>
<dbReference type="PROSITE" id="PS50110">
    <property type="entry name" value="RESPONSE_REGULATORY"/>
    <property type="match status" value="1"/>
</dbReference>
<dbReference type="PRINTS" id="PR01590">
    <property type="entry name" value="HTHFIS"/>
</dbReference>
<dbReference type="Gene3D" id="1.10.10.60">
    <property type="entry name" value="Homeodomain-like"/>
    <property type="match status" value="1"/>
</dbReference>
<keyword evidence="13 16" id="KW-0535">Nitrogen fixation</keyword>
<organism evidence="19 20">
    <name type="scientific">Sphingomonas yantingensis</name>
    <dbReference type="NCBI Taxonomy" id="1241761"/>
    <lineage>
        <taxon>Bacteria</taxon>
        <taxon>Pseudomonadati</taxon>
        <taxon>Pseudomonadota</taxon>
        <taxon>Alphaproteobacteria</taxon>
        <taxon>Sphingomonadales</taxon>
        <taxon>Sphingomonadaceae</taxon>
        <taxon>Sphingomonas</taxon>
    </lineage>
</organism>
<feature type="modified residue" description="4-aspartylphosphate" evidence="15">
    <location>
        <position position="70"/>
    </location>
</feature>
<evidence type="ECO:0000256" key="1">
    <source>
        <dbReference type="ARBA" id="ARBA00004496"/>
    </source>
</evidence>
<dbReference type="RefSeq" id="WP_184027937.1">
    <property type="nucleotide sequence ID" value="NZ_JACIJJ010000003.1"/>
</dbReference>
<dbReference type="CDD" id="cd00009">
    <property type="entry name" value="AAA"/>
    <property type="match status" value="1"/>
</dbReference>
<dbReference type="InterPro" id="IPR002197">
    <property type="entry name" value="HTH_Fis"/>
</dbReference>
<evidence type="ECO:0000256" key="7">
    <source>
        <dbReference type="ARBA" id="ARBA00022840"/>
    </source>
</evidence>
<dbReference type="GO" id="GO:0000156">
    <property type="term" value="F:phosphorelay response regulator activity"/>
    <property type="evidence" value="ECO:0007669"/>
    <property type="project" value="UniProtKB-UniRule"/>
</dbReference>
<dbReference type="Pfam" id="PF00158">
    <property type="entry name" value="Sigma54_activat"/>
    <property type="match status" value="1"/>
</dbReference>
<dbReference type="SUPFAM" id="SSF52172">
    <property type="entry name" value="CheY-like"/>
    <property type="match status" value="1"/>
</dbReference>
<dbReference type="PROSITE" id="PS50045">
    <property type="entry name" value="SIGMA54_INTERACT_4"/>
    <property type="match status" value="1"/>
</dbReference>
<keyword evidence="20" id="KW-1185">Reference proteome</keyword>
<dbReference type="PROSITE" id="PS00676">
    <property type="entry name" value="SIGMA54_INTERACT_2"/>
    <property type="match status" value="1"/>
</dbReference>
<dbReference type="Gene3D" id="3.40.50.300">
    <property type="entry name" value="P-loop containing nucleotide triphosphate hydrolases"/>
    <property type="match status" value="1"/>
</dbReference>
<evidence type="ECO:0000256" key="15">
    <source>
        <dbReference type="PROSITE-ProRule" id="PRU00169"/>
    </source>
</evidence>
<dbReference type="PANTHER" id="PTHR32071:SF95">
    <property type="entry name" value="DNA-BINDING TRANSCRIPTIONAL REGULATOR NTRC"/>
    <property type="match status" value="1"/>
</dbReference>
<dbReference type="EMBL" id="JACIJJ010000003">
    <property type="protein sequence ID" value="MBB5698746.1"/>
    <property type="molecule type" value="Genomic_DNA"/>
</dbReference>
<evidence type="ECO:0000256" key="3">
    <source>
        <dbReference type="ARBA" id="ARBA00022490"/>
    </source>
</evidence>
<comment type="caution">
    <text evidence="19">The sequence shown here is derived from an EMBL/GenBank/DDBJ whole genome shotgun (WGS) entry which is preliminary data.</text>
</comment>
<keyword evidence="7 16" id="KW-0067">ATP-binding</keyword>
<dbReference type="GO" id="GO:0006808">
    <property type="term" value="P:regulation of nitrogen utilization"/>
    <property type="evidence" value="ECO:0007669"/>
    <property type="project" value="UniProtKB-UniRule"/>
</dbReference>
<dbReference type="GO" id="GO:0006355">
    <property type="term" value="P:regulation of DNA-templated transcription"/>
    <property type="evidence" value="ECO:0007669"/>
    <property type="project" value="InterPro"/>
</dbReference>
<dbReference type="SMART" id="SM00448">
    <property type="entry name" value="REC"/>
    <property type="match status" value="1"/>
</dbReference>
<keyword evidence="11 16" id="KW-0010">Activator</keyword>
<evidence type="ECO:0000256" key="14">
    <source>
        <dbReference type="ARBA" id="ARBA00043886"/>
    </source>
</evidence>
<dbReference type="InterPro" id="IPR002078">
    <property type="entry name" value="Sigma_54_int"/>
</dbReference>
<evidence type="ECO:0000256" key="6">
    <source>
        <dbReference type="ARBA" id="ARBA00022741"/>
    </source>
</evidence>
<keyword evidence="5 15" id="KW-0597">Phosphoprotein</keyword>
<keyword evidence="6 16" id="KW-0547">Nucleotide-binding</keyword>
<keyword evidence="12 16" id="KW-0804">Transcription</keyword>
<dbReference type="PROSITE" id="PS00675">
    <property type="entry name" value="SIGMA54_INTERACT_1"/>
    <property type="match status" value="1"/>
</dbReference>
<evidence type="ECO:0000259" key="18">
    <source>
        <dbReference type="PROSITE" id="PS50110"/>
    </source>
</evidence>
<dbReference type="SUPFAM" id="SSF46689">
    <property type="entry name" value="Homeodomain-like"/>
    <property type="match status" value="1"/>
</dbReference>
<keyword evidence="4 16" id="KW-0678">Repressor</keyword>
<dbReference type="InterPro" id="IPR010114">
    <property type="entry name" value="Transcript_reg_NtrC"/>
</dbReference>